<gene>
    <name evidence="6" type="ORF">QE109_13690</name>
</gene>
<organism evidence="6 7">
    <name type="scientific">Fusibacter bizertensis</name>
    <dbReference type="NCBI Taxonomy" id="1488331"/>
    <lineage>
        <taxon>Bacteria</taxon>
        <taxon>Bacillati</taxon>
        <taxon>Bacillota</taxon>
        <taxon>Clostridia</taxon>
        <taxon>Eubacteriales</taxon>
        <taxon>Eubacteriales Family XII. Incertae Sedis</taxon>
        <taxon>Fusibacter</taxon>
    </lineage>
</organism>
<dbReference type="PROSITE" id="PS50110">
    <property type="entry name" value="RESPONSE_REGULATORY"/>
    <property type="match status" value="1"/>
</dbReference>
<evidence type="ECO:0000313" key="7">
    <source>
        <dbReference type="Proteomes" id="UP001158045"/>
    </source>
</evidence>
<dbReference type="PANTHER" id="PTHR45530">
    <property type="entry name" value="SENSORY TRANSDUCTION HISTIDINE KINASE"/>
    <property type="match status" value="1"/>
</dbReference>
<evidence type="ECO:0000256" key="2">
    <source>
        <dbReference type="ARBA" id="ARBA00024867"/>
    </source>
</evidence>
<keyword evidence="7" id="KW-1185">Reference proteome</keyword>
<proteinExistence type="predicted"/>
<dbReference type="SUPFAM" id="SSF52172">
    <property type="entry name" value="CheY-like"/>
    <property type="match status" value="1"/>
</dbReference>
<dbReference type="Pfam" id="PF00072">
    <property type="entry name" value="Response_reg"/>
    <property type="match status" value="1"/>
</dbReference>
<feature type="coiled-coil region" evidence="4">
    <location>
        <begin position="149"/>
        <end position="176"/>
    </location>
</feature>
<keyword evidence="4" id="KW-0175">Coiled coil</keyword>
<comment type="caution">
    <text evidence="3">Lacks conserved residue(s) required for the propagation of feature annotation.</text>
</comment>
<evidence type="ECO:0000256" key="4">
    <source>
        <dbReference type="SAM" id="Coils"/>
    </source>
</evidence>
<evidence type="ECO:0000256" key="3">
    <source>
        <dbReference type="PROSITE-ProRule" id="PRU00169"/>
    </source>
</evidence>
<dbReference type="Gene3D" id="3.40.50.2300">
    <property type="match status" value="1"/>
</dbReference>
<sequence length="526" mass="61393">MDYSKLSRESLLHEIEQLNRQNERIKLKNIGSQLGIHDSLNDIKAPVFIVNSDYNVIWANQFSADNYNEILIKKCYQIFFNNSDVCMGCQVQNCIIDGKQNDLIVARQYAEGLKEISVKLIPLIRDEKNIGVLEIQSESESNSQKQIHRLDQLQKLENINEELERKQENLVGLIEHFSKSMRVPLRSFIGYFQAFSHTSEENIKNDYLSMLKLNSELLYETLNKLMLITRYDKESFVSKRESFNVRRLFEETLNQIVLPLDESGKTNFNLQYTETLPDVLIGDAFSLRLLIAYLLEFAVYVSKNDLIEIRVSDVTQTHSKMVLKISIQSLYKNEANAKQINHFDIDLNTEFESISEYSLALGLKLAKELVTNLNGLIDLNVGLDSYLYIDVTLNYDKVIPKYEEISNVEKNHRKKVLIADLEKPFMSLDIFKNYDIYFAHDGNEAIKQYFLVEPDLTIINVLIEDCDGFKVYDEIERRRKKISPIIAISNKLIDNEREFMRDYGFDEYYPKPLDDEKLKGIIENYF</sequence>
<comment type="caution">
    <text evidence="6">The sequence shown here is derived from an EMBL/GenBank/DDBJ whole genome shotgun (WGS) entry which is preliminary data.</text>
</comment>
<dbReference type="EMBL" id="JARYZI010000010">
    <property type="protein sequence ID" value="MDH8679204.1"/>
    <property type="molecule type" value="Genomic_DNA"/>
</dbReference>
<dbReference type="InterPro" id="IPR001789">
    <property type="entry name" value="Sig_transdc_resp-reg_receiver"/>
</dbReference>
<dbReference type="PANTHER" id="PTHR45530:SF3">
    <property type="entry name" value="TWO-COMPONENT SYSTEM NARL FAMILY SENSOR HISTIDINE KINASE BARA"/>
    <property type="match status" value="1"/>
</dbReference>
<name>A0ABT6NFJ3_9FIRM</name>
<dbReference type="InterPro" id="IPR011006">
    <property type="entry name" value="CheY-like_superfamily"/>
</dbReference>
<accession>A0ABT6NFJ3</accession>
<protein>
    <recommendedName>
        <fullName evidence="1">Stage 0 sporulation protein A homolog</fullName>
    </recommendedName>
</protein>
<reference evidence="6 7" key="1">
    <citation type="submission" date="2023-04" db="EMBL/GenBank/DDBJ databases">
        <title>Fusibacter bizertensis strain WBS, isolated from littoral bottom sediments of the Arctic seas - biochemical and genomic analysis.</title>
        <authorList>
            <person name="Brioukhanov A.L."/>
        </authorList>
    </citation>
    <scope>NUCLEOTIDE SEQUENCE [LARGE SCALE GENOMIC DNA]</scope>
    <source>
        <strain evidence="6 7">WBS</strain>
    </source>
</reference>
<dbReference type="Gene3D" id="3.30.565.10">
    <property type="entry name" value="Histidine kinase-like ATPase, C-terminal domain"/>
    <property type="match status" value="1"/>
</dbReference>
<evidence type="ECO:0000256" key="1">
    <source>
        <dbReference type="ARBA" id="ARBA00018672"/>
    </source>
</evidence>
<evidence type="ECO:0000313" key="6">
    <source>
        <dbReference type="EMBL" id="MDH8679204.1"/>
    </source>
</evidence>
<dbReference type="SMART" id="SM00448">
    <property type="entry name" value="REC"/>
    <property type="match status" value="1"/>
</dbReference>
<dbReference type="Proteomes" id="UP001158045">
    <property type="component" value="Unassembled WGS sequence"/>
</dbReference>
<dbReference type="RefSeq" id="WP_281095099.1">
    <property type="nucleotide sequence ID" value="NZ_JARYZI010000010.1"/>
</dbReference>
<evidence type="ECO:0000259" key="5">
    <source>
        <dbReference type="PROSITE" id="PS50110"/>
    </source>
</evidence>
<feature type="domain" description="Response regulatory" evidence="5">
    <location>
        <begin position="404"/>
        <end position="526"/>
    </location>
</feature>
<dbReference type="InterPro" id="IPR036890">
    <property type="entry name" value="HATPase_C_sf"/>
</dbReference>
<comment type="function">
    <text evidence="2">May play the central regulatory role in sporulation. It may be an element of the effector pathway responsible for the activation of sporulation genes in response to nutritional stress. Spo0A may act in concert with spo0H (a sigma factor) to control the expression of some genes that are critical to the sporulation process.</text>
</comment>